<keyword evidence="3" id="KW-0547">Nucleotide-binding</keyword>
<dbReference type="SUPFAM" id="SSF52540">
    <property type="entry name" value="P-loop containing nucleoside triphosphate hydrolases"/>
    <property type="match status" value="1"/>
</dbReference>
<evidence type="ECO:0000256" key="2">
    <source>
        <dbReference type="ARBA" id="ARBA00022692"/>
    </source>
</evidence>
<evidence type="ECO:0000256" key="5">
    <source>
        <dbReference type="ARBA" id="ARBA00022989"/>
    </source>
</evidence>
<evidence type="ECO:0000256" key="1">
    <source>
        <dbReference type="ARBA" id="ARBA00004651"/>
    </source>
</evidence>
<gene>
    <name evidence="9" type="ORF">Pma05_00790</name>
</gene>
<dbReference type="InterPro" id="IPR039421">
    <property type="entry name" value="Type_1_exporter"/>
</dbReference>
<feature type="domain" description="ABC transporter" evidence="8">
    <location>
        <begin position="356"/>
        <end position="601"/>
    </location>
</feature>
<dbReference type="InterPro" id="IPR036640">
    <property type="entry name" value="ABC1_TM_sf"/>
</dbReference>
<dbReference type="PROSITE" id="PS50893">
    <property type="entry name" value="ABC_TRANSPORTER_2"/>
    <property type="match status" value="1"/>
</dbReference>
<dbReference type="EMBL" id="BONX01000001">
    <property type="protein sequence ID" value="GIG93506.1"/>
    <property type="molecule type" value="Genomic_DNA"/>
</dbReference>
<evidence type="ECO:0000313" key="10">
    <source>
        <dbReference type="Proteomes" id="UP000621500"/>
    </source>
</evidence>
<keyword evidence="6 7" id="KW-0472">Membrane</keyword>
<evidence type="ECO:0000256" key="6">
    <source>
        <dbReference type="ARBA" id="ARBA00023136"/>
    </source>
</evidence>
<feature type="transmembrane region" description="Helical" evidence="7">
    <location>
        <begin position="258"/>
        <end position="280"/>
    </location>
</feature>
<name>A0ABQ4EFL0_9ACTN</name>
<feature type="transmembrane region" description="Helical" evidence="7">
    <location>
        <begin position="58"/>
        <end position="79"/>
    </location>
</feature>
<dbReference type="PANTHER" id="PTHR24221:SF654">
    <property type="entry name" value="ATP-BINDING CASSETTE SUB-FAMILY B MEMBER 6"/>
    <property type="match status" value="1"/>
</dbReference>
<dbReference type="Gene3D" id="3.40.50.300">
    <property type="entry name" value="P-loop containing nucleotide triphosphate hydrolases"/>
    <property type="match status" value="1"/>
</dbReference>
<comment type="caution">
    <text evidence="9">The sequence shown here is derived from an EMBL/GenBank/DDBJ whole genome shotgun (WGS) entry which is preliminary data.</text>
</comment>
<reference evidence="9 10" key="1">
    <citation type="submission" date="2021-01" db="EMBL/GenBank/DDBJ databases">
        <title>Whole genome shotgun sequence of Plantactinospora mayteni NBRC 109088.</title>
        <authorList>
            <person name="Komaki H."/>
            <person name="Tamura T."/>
        </authorList>
    </citation>
    <scope>NUCLEOTIDE SEQUENCE [LARGE SCALE GENOMIC DNA]</scope>
    <source>
        <strain evidence="9 10">NBRC 109088</strain>
    </source>
</reference>
<keyword evidence="4" id="KW-0067">ATP-binding</keyword>
<comment type="subcellular location">
    <subcellularLocation>
        <location evidence="1">Cell membrane</location>
        <topology evidence="1">Multi-pass membrane protein</topology>
    </subcellularLocation>
</comment>
<proteinExistence type="predicted"/>
<dbReference type="Pfam" id="PF00005">
    <property type="entry name" value="ABC_tran"/>
    <property type="match status" value="1"/>
</dbReference>
<dbReference type="InterPro" id="IPR027417">
    <property type="entry name" value="P-loop_NTPase"/>
</dbReference>
<dbReference type="InterPro" id="IPR003593">
    <property type="entry name" value="AAA+_ATPase"/>
</dbReference>
<keyword evidence="5 7" id="KW-1133">Transmembrane helix</keyword>
<dbReference type="InterPro" id="IPR003439">
    <property type="entry name" value="ABC_transporter-like_ATP-bd"/>
</dbReference>
<keyword evidence="2 7" id="KW-0812">Transmembrane</keyword>
<protein>
    <recommendedName>
        <fullName evidence="8">ABC transporter domain-containing protein</fullName>
    </recommendedName>
</protein>
<evidence type="ECO:0000313" key="9">
    <source>
        <dbReference type="EMBL" id="GIG93506.1"/>
    </source>
</evidence>
<dbReference type="Proteomes" id="UP000621500">
    <property type="component" value="Unassembled WGS sequence"/>
</dbReference>
<keyword evidence="10" id="KW-1185">Reference proteome</keyword>
<dbReference type="Gene3D" id="1.20.1560.10">
    <property type="entry name" value="ABC transporter type 1, transmembrane domain"/>
    <property type="match status" value="1"/>
</dbReference>
<dbReference type="SUPFAM" id="SSF90123">
    <property type="entry name" value="ABC transporter transmembrane region"/>
    <property type="match status" value="1"/>
</dbReference>
<sequence>MRVRVRLLLLRRLADAGLPVVAALATTLLVQALLPAATAVATAAVVSAMRREGEDPGALSHLATPLALLGAALLVNVALKALLRPLATLTKIRIDGAHRLRVARLAMGAGTIDTLEQPRTQDLLRQVTREPSVWLEKSISDGVLGQLRTVVQYLGLAATAAVLASFAWWLVLVLGVPAVAVRLLAIRRWRRHFRIWSAGLPDHRSAGYWTEVSTAPAEGKEVRVFGFADWLVGRQQRHVRTHLGPVWADDRRAGLGQWLPTVLMFVPLAAVYVIVARGVVNGAATVATEVAILTAAWSVYATLISLDDVVNVAGAAPVVEAYEELAERLGAVSRPAPAVLGPPVAASTGATAPPVLRFEKVVFRYPGADRPVLDGLDLEIRPGEWLAVVGLNGAGKSTLVKLLAGLYRPVAGRVTADGVDIHDPVAGGPAAWRRRLTVVFQDFVRYQLAAVDNVTFGAPGPVDAVALEKAVTRSGLAPVLERLPRGADTPLSRTRSGGVDLSGGQWQHVILARACYAVHTGARVLVLDEPTAHLDVRTESEVFDRLSGTRNGATTVLISHRLSTVRGADRIVLLADGVIAESGTHEELTAAGGRYARLFKIQADRFVQGYDDRLEGSTLDGESR</sequence>
<evidence type="ECO:0000259" key="8">
    <source>
        <dbReference type="PROSITE" id="PS50893"/>
    </source>
</evidence>
<accession>A0ABQ4EFL0</accession>
<evidence type="ECO:0000256" key="7">
    <source>
        <dbReference type="SAM" id="Phobius"/>
    </source>
</evidence>
<feature type="transmembrane region" description="Helical" evidence="7">
    <location>
        <begin position="20"/>
        <end position="46"/>
    </location>
</feature>
<evidence type="ECO:0000256" key="4">
    <source>
        <dbReference type="ARBA" id="ARBA00022840"/>
    </source>
</evidence>
<organism evidence="9 10">
    <name type="scientific">Plantactinospora mayteni</name>
    <dbReference type="NCBI Taxonomy" id="566021"/>
    <lineage>
        <taxon>Bacteria</taxon>
        <taxon>Bacillati</taxon>
        <taxon>Actinomycetota</taxon>
        <taxon>Actinomycetes</taxon>
        <taxon>Micromonosporales</taxon>
        <taxon>Micromonosporaceae</taxon>
        <taxon>Plantactinospora</taxon>
    </lineage>
</organism>
<evidence type="ECO:0000256" key="3">
    <source>
        <dbReference type="ARBA" id="ARBA00022741"/>
    </source>
</evidence>
<dbReference type="SMART" id="SM00382">
    <property type="entry name" value="AAA"/>
    <property type="match status" value="1"/>
</dbReference>
<dbReference type="PANTHER" id="PTHR24221">
    <property type="entry name" value="ATP-BINDING CASSETTE SUB-FAMILY B"/>
    <property type="match status" value="1"/>
</dbReference>